<dbReference type="GO" id="GO:0046872">
    <property type="term" value="F:metal ion binding"/>
    <property type="evidence" value="ECO:0007669"/>
    <property type="project" value="UniProtKB-KW"/>
</dbReference>
<dbReference type="RefSeq" id="WP_200312278.1">
    <property type="nucleotide sequence ID" value="NZ_JAENIM010000044.1"/>
</dbReference>
<dbReference type="CDD" id="cd16151">
    <property type="entry name" value="sulfatase_like"/>
    <property type="match status" value="1"/>
</dbReference>
<comment type="caution">
    <text evidence="7">The sequence shown here is derived from an EMBL/GenBank/DDBJ whole genome shotgun (WGS) entry which is preliminary data.</text>
</comment>
<keyword evidence="2" id="KW-0479">Metal-binding</keyword>
<evidence type="ECO:0000256" key="4">
    <source>
        <dbReference type="ARBA" id="ARBA00022837"/>
    </source>
</evidence>
<dbReference type="Pfam" id="PF00884">
    <property type="entry name" value="Sulfatase"/>
    <property type="match status" value="1"/>
</dbReference>
<keyword evidence="5" id="KW-0732">Signal</keyword>
<dbReference type="PANTHER" id="PTHR42693:SF53">
    <property type="entry name" value="ENDO-4-O-SULFATASE"/>
    <property type="match status" value="1"/>
</dbReference>
<feature type="chain" id="PRO_5035201099" evidence="5">
    <location>
        <begin position="29"/>
        <end position="452"/>
    </location>
</feature>
<evidence type="ECO:0000256" key="1">
    <source>
        <dbReference type="ARBA" id="ARBA00008779"/>
    </source>
</evidence>
<dbReference type="AlphaFoldDB" id="A0A8J7SMS9"/>
<dbReference type="InterPro" id="IPR024607">
    <property type="entry name" value="Sulfatase_CS"/>
</dbReference>
<dbReference type="EMBL" id="JAENIM010000044">
    <property type="protein sequence ID" value="MBK1792265.1"/>
    <property type="molecule type" value="Genomic_DNA"/>
</dbReference>
<reference evidence="7" key="1">
    <citation type="submission" date="2021-01" db="EMBL/GenBank/DDBJ databases">
        <title>Modified the classification status of verrucomicrobia.</title>
        <authorList>
            <person name="Feng X."/>
        </authorList>
    </citation>
    <scope>NUCLEOTIDE SEQUENCE</scope>
    <source>
        <strain evidence="7">_KCTC 22039</strain>
    </source>
</reference>
<dbReference type="PANTHER" id="PTHR42693">
    <property type="entry name" value="ARYLSULFATASE FAMILY MEMBER"/>
    <property type="match status" value="1"/>
</dbReference>
<proteinExistence type="inferred from homology"/>
<evidence type="ECO:0000313" key="7">
    <source>
        <dbReference type="EMBL" id="MBK1792265.1"/>
    </source>
</evidence>
<keyword evidence="8" id="KW-1185">Reference proteome</keyword>
<dbReference type="SUPFAM" id="SSF53649">
    <property type="entry name" value="Alkaline phosphatase-like"/>
    <property type="match status" value="1"/>
</dbReference>
<evidence type="ECO:0000313" key="8">
    <source>
        <dbReference type="Proteomes" id="UP000624703"/>
    </source>
</evidence>
<feature type="signal peptide" evidence="5">
    <location>
        <begin position="1"/>
        <end position="28"/>
    </location>
</feature>
<dbReference type="PROSITE" id="PS00523">
    <property type="entry name" value="SULFATASE_1"/>
    <property type="match status" value="1"/>
</dbReference>
<dbReference type="InterPro" id="IPR050738">
    <property type="entry name" value="Sulfatase"/>
</dbReference>
<evidence type="ECO:0000256" key="5">
    <source>
        <dbReference type="SAM" id="SignalP"/>
    </source>
</evidence>
<accession>A0A8J7SMS9</accession>
<dbReference type="GO" id="GO:0004065">
    <property type="term" value="F:arylsulfatase activity"/>
    <property type="evidence" value="ECO:0007669"/>
    <property type="project" value="TreeGrafter"/>
</dbReference>
<keyword evidence="4" id="KW-0106">Calcium</keyword>
<protein>
    <submittedName>
        <fullName evidence="7">Sulfatase-like hydrolase/transferase</fullName>
    </submittedName>
</protein>
<name>A0A8J7SMS9_9BACT</name>
<evidence type="ECO:0000256" key="3">
    <source>
        <dbReference type="ARBA" id="ARBA00022801"/>
    </source>
</evidence>
<gene>
    <name evidence="7" type="ORF">JIN82_13970</name>
</gene>
<evidence type="ECO:0000256" key="2">
    <source>
        <dbReference type="ARBA" id="ARBA00022723"/>
    </source>
</evidence>
<dbReference type="InterPro" id="IPR000917">
    <property type="entry name" value="Sulfatase_N"/>
</dbReference>
<sequence length="452" mass="51098">MHMKQSLMHTRRALLAMVLAPTFMAVHGSDEERVRPNVVLIMADDLGYECIGANGGVSYQTPNIDKLADSGMRFDSCHAQPVCTPSRVKIMTGKSNARNYVKFAHLDRSQRTFAHEFQDAGYVTAVVGKWQLGHEDDSPIHFGFDEAMLWQHREGRTLKGQNEDTRFANPWLQQTHRDENGKVVTELKQYTGGQYGPQVLADYACDFIERSKDKPFLLYYPMLLTHCPFGPTPDSADWDPKSNGITEYKGDAKYFPEMMSYTDKIVGQVVAKLEEAGIRDNTLLIFTGDNGTDNPVVSKMHNGTEVVGSKRRTIDWGTNVPFIASMPSKIKSRQANDNLIDFSDIYPTICEMAGVEINADGKLDGVSFYPQLIGEEGNVREWLYCFYAPSGPNGKMKKIWARNHDYKLYDDGSFFNLAEDVKEVYPLELDDMTEVQRDVMEQLGKVIAQFEQ</sequence>
<comment type="similarity">
    <text evidence="1">Belongs to the sulfatase family.</text>
</comment>
<dbReference type="Proteomes" id="UP000624703">
    <property type="component" value="Unassembled WGS sequence"/>
</dbReference>
<feature type="domain" description="Sulfatase N-terminal" evidence="6">
    <location>
        <begin position="36"/>
        <end position="355"/>
    </location>
</feature>
<dbReference type="Gene3D" id="3.40.720.10">
    <property type="entry name" value="Alkaline Phosphatase, subunit A"/>
    <property type="match status" value="1"/>
</dbReference>
<evidence type="ECO:0000259" key="6">
    <source>
        <dbReference type="Pfam" id="PF00884"/>
    </source>
</evidence>
<organism evidence="7 8">
    <name type="scientific">Persicirhabdus sediminis</name>
    <dbReference type="NCBI Taxonomy" id="454144"/>
    <lineage>
        <taxon>Bacteria</taxon>
        <taxon>Pseudomonadati</taxon>
        <taxon>Verrucomicrobiota</taxon>
        <taxon>Verrucomicrobiia</taxon>
        <taxon>Verrucomicrobiales</taxon>
        <taxon>Verrucomicrobiaceae</taxon>
        <taxon>Persicirhabdus</taxon>
    </lineage>
</organism>
<keyword evidence="3 7" id="KW-0378">Hydrolase</keyword>
<dbReference type="InterPro" id="IPR017850">
    <property type="entry name" value="Alkaline_phosphatase_core_sf"/>
</dbReference>